<reference evidence="3" key="1">
    <citation type="submission" date="2016-10" db="EMBL/GenBank/DDBJ databases">
        <authorList>
            <person name="Varghese N."/>
            <person name="Submissions S."/>
        </authorList>
    </citation>
    <scope>NUCLEOTIDE SEQUENCE [LARGE SCALE GENOMIC DNA]</scope>
    <source>
        <strain evidence="3">CGMCC 1.9127</strain>
    </source>
</reference>
<keyword evidence="3" id="KW-1185">Reference proteome</keyword>
<accession>A0A1H7P4N5</accession>
<dbReference type="EMBL" id="FOBI01000009">
    <property type="protein sequence ID" value="SEL30840.1"/>
    <property type="molecule type" value="Genomic_DNA"/>
</dbReference>
<proteinExistence type="predicted"/>
<dbReference type="Gene3D" id="3.40.50.300">
    <property type="entry name" value="P-loop containing nucleotide triphosphate hydrolases"/>
    <property type="match status" value="1"/>
</dbReference>
<dbReference type="RefSeq" id="WP_085285107.1">
    <property type="nucleotide sequence ID" value="NZ_FOBI01000009.1"/>
</dbReference>
<protein>
    <submittedName>
        <fullName evidence="2">Exodeoxyribonuclease V alpha subunit</fullName>
    </submittedName>
</protein>
<dbReference type="InterPro" id="IPR027785">
    <property type="entry name" value="UvrD-like_helicase_C"/>
</dbReference>
<dbReference type="InterPro" id="IPR027417">
    <property type="entry name" value="P-loop_NTPase"/>
</dbReference>
<organism evidence="2 3">
    <name type="scientific">Colwellia chukchiensis</name>
    <dbReference type="NCBI Taxonomy" id="641665"/>
    <lineage>
        <taxon>Bacteria</taxon>
        <taxon>Pseudomonadati</taxon>
        <taxon>Pseudomonadota</taxon>
        <taxon>Gammaproteobacteria</taxon>
        <taxon>Alteromonadales</taxon>
        <taxon>Colwelliaceae</taxon>
        <taxon>Colwellia</taxon>
    </lineage>
</organism>
<dbReference type="Pfam" id="PF13538">
    <property type="entry name" value="UvrD_C_2"/>
    <property type="match status" value="1"/>
</dbReference>
<dbReference type="SUPFAM" id="SSF52540">
    <property type="entry name" value="P-loop containing nucleoside triphosphate hydrolases"/>
    <property type="match status" value="1"/>
</dbReference>
<dbReference type="STRING" id="641665.GCA_002104455_00702"/>
<feature type="domain" description="UvrD-like helicase C-terminal" evidence="1">
    <location>
        <begin position="9"/>
        <end position="52"/>
    </location>
</feature>
<evidence type="ECO:0000259" key="1">
    <source>
        <dbReference type="Pfam" id="PF13538"/>
    </source>
</evidence>
<sequence>MIESGLKLGYAVTGHKAQGAGFDRVIAVIEDSPLCTKNWLYTAITRAKKDIRLAEMSNVEQVTKKLVSKRITQRLVPLIA</sequence>
<evidence type="ECO:0000313" key="2">
    <source>
        <dbReference type="EMBL" id="SEL30840.1"/>
    </source>
</evidence>
<evidence type="ECO:0000313" key="3">
    <source>
        <dbReference type="Proteomes" id="UP000199297"/>
    </source>
</evidence>
<dbReference type="CDD" id="cd18809">
    <property type="entry name" value="SF1_C_RecD"/>
    <property type="match status" value="1"/>
</dbReference>
<dbReference type="OrthoDB" id="9763659at2"/>
<gene>
    <name evidence="2" type="ORF">SAMN05216262_1092</name>
</gene>
<dbReference type="AlphaFoldDB" id="A0A1H7P4N5"/>
<name>A0A1H7P4N5_9GAMM</name>
<dbReference type="Proteomes" id="UP000199297">
    <property type="component" value="Unassembled WGS sequence"/>
</dbReference>